<protein>
    <submittedName>
        <fullName evidence="2">Type 4a pilus biogenesis protein PilO</fullName>
    </submittedName>
</protein>
<accession>A0ABU3SRZ1</accession>
<evidence type="ECO:0000256" key="1">
    <source>
        <dbReference type="SAM" id="Phobius"/>
    </source>
</evidence>
<sequence>MKFNVSKLKEMNNLDFEQIATWPFEVKTVLALLTVILSLSTGYYLFVKSTLPTLNETQGKEPELKRIYQAKYRIAVNLAAYEKQLARLQSDFSSMLKSLPTNNETTGLLDDITLVGTSAGLTFKLLNWQSEVPKDFYTELPIKMEVTGNYHDFGKFASKIAGLPRIVTVHDFEVSPNTDTLTLQIQAKTYRTSLNKQLATDHNRTKGQQK</sequence>
<dbReference type="PIRSF" id="PIRSF016482">
    <property type="entry name" value="PilO"/>
    <property type="match status" value="1"/>
</dbReference>
<organism evidence="2 3">
    <name type="scientific">Paraglaciecola aquimarina</name>
    <dbReference type="NCBI Taxonomy" id="1235557"/>
    <lineage>
        <taxon>Bacteria</taxon>
        <taxon>Pseudomonadati</taxon>
        <taxon>Pseudomonadota</taxon>
        <taxon>Gammaproteobacteria</taxon>
        <taxon>Alteromonadales</taxon>
        <taxon>Alteromonadaceae</taxon>
        <taxon>Paraglaciecola</taxon>
    </lineage>
</organism>
<keyword evidence="1" id="KW-0472">Membrane</keyword>
<dbReference type="RefSeq" id="WP_316024497.1">
    <property type="nucleotide sequence ID" value="NZ_JAWDIO010000002.1"/>
</dbReference>
<dbReference type="PANTHER" id="PTHR39555:SF1">
    <property type="entry name" value="TYPE IV PILUS INNER MEMBRANE COMPONENT PILO"/>
    <property type="match status" value="1"/>
</dbReference>
<dbReference type="InterPro" id="IPR007445">
    <property type="entry name" value="PilO"/>
</dbReference>
<dbReference type="Pfam" id="PF04350">
    <property type="entry name" value="PilO"/>
    <property type="match status" value="1"/>
</dbReference>
<keyword evidence="3" id="KW-1185">Reference proteome</keyword>
<evidence type="ECO:0000313" key="2">
    <source>
        <dbReference type="EMBL" id="MDU0352789.1"/>
    </source>
</evidence>
<name>A0ABU3SRZ1_9ALTE</name>
<dbReference type="InterPro" id="IPR014717">
    <property type="entry name" value="Transl_elong_EF1B/ribsomal_bS6"/>
</dbReference>
<evidence type="ECO:0000313" key="3">
    <source>
        <dbReference type="Proteomes" id="UP001247805"/>
    </source>
</evidence>
<reference evidence="2 3" key="1">
    <citation type="submission" date="2023-10" db="EMBL/GenBank/DDBJ databases">
        <title>Glaciecola aquimarina strain GGW-M5 nov., isolated from a coastal seawater.</title>
        <authorList>
            <person name="Bayburt H."/>
            <person name="Kim J.M."/>
            <person name="Choi B.J."/>
            <person name="Jeon C.O."/>
        </authorList>
    </citation>
    <scope>NUCLEOTIDE SEQUENCE [LARGE SCALE GENOMIC DNA]</scope>
    <source>
        <strain evidence="2 3">KCTC 32108</strain>
    </source>
</reference>
<dbReference type="EMBL" id="JAWDIO010000002">
    <property type="protein sequence ID" value="MDU0352789.1"/>
    <property type="molecule type" value="Genomic_DNA"/>
</dbReference>
<gene>
    <name evidence="2" type="ORF">RS130_01595</name>
</gene>
<dbReference type="Proteomes" id="UP001247805">
    <property type="component" value="Unassembled WGS sequence"/>
</dbReference>
<dbReference type="PANTHER" id="PTHR39555">
    <property type="entry name" value="FIMBRIAL ASSEMBLY PROTEIN PILO-LIKE PROTEIN-RELATED"/>
    <property type="match status" value="1"/>
</dbReference>
<proteinExistence type="predicted"/>
<keyword evidence="1" id="KW-1133">Transmembrane helix</keyword>
<feature type="transmembrane region" description="Helical" evidence="1">
    <location>
        <begin position="29"/>
        <end position="47"/>
    </location>
</feature>
<comment type="caution">
    <text evidence="2">The sequence shown here is derived from an EMBL/GenBank/DDBJ whole genome shotgun (WGS) entry which is preliminary data.</text>
</comment>
<dbReference type="Gene3D" id="3.30.70.60">
    <property type="match status" value="1"/>
</dbReference>
<dbReference type="Gene3D" id="1.10.287.540">
    <property type="entry name" value="Helix hairpin bin"/>
    <property type="match status" value="1"/>
</dbReference>
<keyword evidence="1" id="KW-0812">Transmembrane</keyword>